<dbReference type="RefSeq" id="WP_179910508.1">
    <property type="nucleotide sequence ID" value="NZ_CP058910.1"/>
</dbReference>
<sequence length="345" mass="39169">MTDTKEAIKEGYESRDTGLLNTGSLSATDIKEGLRDLANDEFSEFEKLRNGAYYYDPFGLPEGTSVTGELKHLFKRKLVVNTQDIQSQFDIAPADVDFFAERLVDQQYISRISTGDRDYYRSGPDLRDETSGDASVSARLEKEATLGTLSHSKLENVIDVAATSDVIRHLVNEGFVVDMGDDYLVRSCFDEYAEFLVDEIGDDVVDEFDDIGVLTLDEFEQVVENEISERYDVLLHLDRNDTEQLFDEIRGQLKEEYGLTEDKAVIRHEEDFEEYVDARADQILEDIDQQALGQPSDLVDEGRPQIAEIVVSDAERVNGYVRDAIEERFERKVDAMFQVGNKSTE</sequence>
<organism evidence="1 2">
    <name type="scientific">Halosimplex rubrum</name>
    <dbReference type="NCBI Taxonomy" id="869889"/>
    <lineage>
        <taxon>Archaea</taxon>
        <taxon>Methanobacteriati</taxon>
        <taxon>Methanobacteriota</taxon>
        <taxon>Stenosarchaea group</taxon>
        <taxon>Halobacteria</taxon>
        <taxon>Halobacteriales</taxon>
        <taxon>Haloarculaceae</taxon>
        <taxon>Halosimplex</taxon>
    </lineage>
</organism>
<evidence type="ECO:0000313" key="2">
    <source>
        <dbReference type="Proteomes" id="UP000509667"/>
    </source>
</evidence>
<dbReference type="KEGG" id="hrr:HZS55_04290"/>
<dbReference type="GeneID" id="56077055"/>
<protein>
    <submittedName>
        <fullName evidence="1">Uncharacterized protein</fullName>
    </submittedName>
</protein>
<dbReference type="OrthoDB" id="262886at2157"/>
<evidence type="ECO:0000313" key="1">
    <source>
        <dbReference type="EMBL" id="QLH76571.1"/>
    </source>
</evidence>
<dbReference type="AlphaFoldDB" id="A0A7D5SWF9"/>
<gene>
    <name evidence="1" type="ORF">HZS55_04290</name>
</gene>
<accession>A0A7D5SWF9</accession>
<reference evidence="1 2" key="1">
    <citation type="submission" date="2020-07" db="EMBL/GenBank/DDBJ databases">
        <title>Halosimplex pelagicum sp. nov. and Halosimplex rubrum sp. nov., isolated from salted brown alga Laminaria, and emended description of the genus Halosimplex.</title>
        <authorList>
            <person name="Cui H."/>
        </authorList>
    </citation>
    <scope>NUCLEOTIDE SEQUENCE [LARGE SCALE GENOMIC DNA]</scope>
    <source>
        <strain evidence="1 2">R27</strain>
    </source>
</reference>
<dbReference type="EMBL" id="CP058910">
    <property type="protein sequence ID" value="QLH76571.1"/>
    <property type="molecule type" value="Genomic_DNA"/>
</dbReference>
<dbReference type="Proteomes" id="UP000509667">
    <property type="component" value="Chromosome"/>
</dbReference>
<keyword evidence="2" id="KW-1185">Reference proteome</keyword>
<name>A0A7D5SWF9_9EURY</name>
<proteinExistence type="predicted"/>